<evidence type="ECO:0000259" key="1">
    <source>
        <dbReference type="Pfam" id="PF00296"/>
    </source>
</evidence>
<dbReference type="GO" id="GO:0005829">
    <property type="term" value="C:cytosol"/>
    <property type="evidence" value="ECO:0007669"/>
    <property type="project" value="TreeGrafter"/>
</dbReference>
<keyword evidence="3" id="KW-1185">Reference proteome</keyword>
<dbReference type="InterPro" id="IPR036661">
    <property type="entry name" value="Luciferase-like_sf"/>
</dbReference>
<name>A0A4Y3R016_STRCI</name>
<dbReference type="InterPro" id="IPR011251">
    <property type="entry name" value="Luciferase-like_dom"/>
</dbReference>
<evidence type="ECO:0000313" key="2">
    <source>
        <dbReference type="EMBL" id="GEB50569.1"/>
    </source>
</evidence>
<dbReference type="InterPro" id="IPR050766">
    <property type="entry name" value="Bact_Lucif_Oxidored"/>
</dbReference>
<dbReference type="Pfam" id="PF00296">
    <property type="entry name" value="Bac_luciferase"/>
    <property type="match status" value="1"/>
</dbReference>
<dbReference type="InterPro" id="IPR019922">
    <property type="entry name" value="Lucif-like_OxRdatse_MSMEG_4141"/>
</dbReference>
<feature type="domain" description="Luciferase-like" evidence="1">
    <location>
        <begin position="23"/>
        <end position="269"/>
    </location>
</feature>
<dbReference type="SUPFAM" id="SSF51679">
    <property type="entry name" value="Bacterial luciferase-like"/>
    <property type="match status" value="1"/>
</dbReference>
<reference evidence="2 3" key="1">
    <citation type="submission" date="2019-06" db="EMBL/GenBank/DDBJ databases">
        <title>Whole genome shotgun sequence of Streptomyces cacaoi subsp. cacaoi NBRC 12748.</title>
        <authorList>
            <person name="Hosoyama A."/>
            <person name="Uohara A."/>
            <person name="Ohji S."/>
            <person name="Ichikawa N."/>
        </authorList>
    </citation>
    <scope>NUCLEOTIDE SEQUENCE [LARGE SCALE GENOMIC DNA]</scope>
    <source>
        <strain evidence="2 3">NBRC 12748</strain>
    </source>
</reference>
<dbReference type="PANTHER" id="PTHR30137">
    <property type="entry name" value="LUCIFERASE-LIKE MONOOXYGENASE"/>
    <property type="match status" value="1"/>
</dbReference>
<dbReference type="Proteomes" id="UP000319210">
    <property type="component" value="Unassembled WGS sequence"/>
</dbReference>
<dbReference type="RefSeq" id="WP_030876272.1">
    <property type="nucleotide sequence ID" value="NZ_BJMM01000013.1"/>
</dbReference>
<comment type="caution">
    <text evidence="2">The sequence shown here is derived from an EMBL/GenBank/DDBJ whole genome shotgun (WGS) entry which is preliminary data.</text>
</comment>
<dbReference type="GO" id="GO:0016705">
    <property type="term" value="F:oxidoreductase activity, acting on paired donors, with incorporation or reduction of molecular oxygen"/>
    <property type="evidence" value="ECO:0007669"/>
    <property type="project" value="InterPro"/>
</dbReference>
<accession>A0A4Y3R016</accession>
<dbReference type="OrthoDB" id="4760590at2"/>
<evidence type="ECO:0000313" key="3">
    <source>
        <dbReference type="Proteomes" id="UP000319210"/>
    </source>
</evidence>
<dbReference type="AlphaFoldDB" id="A0A4Y3R016"/>
<dbReference type="EMBL" id="BJMM01000013">
    <property type="protein sequence ID" value="GEB50569.1"/>
    <property type="molecule type" value="Genomic_DNA"/>
</dbReference>
<dbReference type="PANTHER" id="PTHR30137:SF18">
    <property type="entry name" value="CONSERVED PROTEIN"/>
    <property type="match status" value="1"/>
</dbReference>
<sequence length="299" mass="32600">MAFHPHLGRIGIWTASLRFSDPERRAEIADAAAQLDTFGFGAIWLGGNASPDEAGDLLAATSRTTIGTSILSIWDHTAAEVAARHTELNDAHPGRLVLGLGVSHDERYGALDHPLARRPYTAMRAYLDALDAAERPVPPQQRALAALGPKMLRLARDRALGALPYLVTPEHTAEARAELGPEPLLAPELKVVLIPEGVDPEPYRETARAYLSRYLELANYRNNWLRLGFTEEDFPGGGSDRLIDAVYAIGSPADVRRRVDEFFDAGADHVALQAVTDNTVTGLPLAEWRLLGETFADLD</sequence>
<organism evidence="2 3">
    <name type="scientific">Streptomyces cacaoi</name>
    <dbReference type="NCBI Taxonomy" id="1898"/>
    <lineage>
        <taxon>Bacteria</taxon>
        <taxon>Bacillati</taxon>
        <taxon>Actinomycetota</taxon>
        <taxon>Actinomycetes</taxon>
        <taxon>Kitasatosporales</taxon>
        <taxon>Streptomycetaceae</taxon>
        <taxon>Streptomyces</taxon>
    </lineage>
</organism>
<dbReference type="NCBIfam" id="TIGR03620">
    <property type="entry name" value="F420_MSMEG_4141"/>
    <property type="match status" value="1"/>
</dbReference>
<proteinExistence type="predicted"/>
<dbReference type="Gene3D" id="3.20.20.30">
    <property type="entry name" value="Luciferase-like domain"/>
    <property type="match status" value="1"/>
</dbReference>
<gene>
    <name evidence="2" type="ORF">SCA03_31200</name>
</gene>
<protein>
    <submittedName>
        <fullName evidence="2">LLM class F420-dependent oxidoreductase</fullName>
    </submittedName>
</protein>